<dbReference type="EMBL" id="CM003529">
    <property type="protein sequence ID" value="RCV11183.1"/>
    <property type="molecule type" value="Genomic_DNA"/>
</dbReference>
<reference evidence="2" key="2">
    <citation type="submission" date="2015-07" db="EMBL/GenBank/DDBJ databases">
        <authorList>
            <person name="Noorani M."/>
        </authorList>
    </citation>
    <scope>NUCLEOTIDE SEQUENCE</scope>
    <source>
        <strain evidence="2">Yugu1</strain>
    </source>
</reference>
<sequence length="246" mass="27471">MAPLQVERKTKKERIMEELAAARRKEVDKIAEAIKDPSSQAVKSDARLSPSLTSFNKAFGTNVRREVIVAGAPGSGEGYNPLNLRLPWMDRFERVGRDTCAAVGGSTESGRSEVKEKGKADLDCTITGAEAKERVEAEAKDLLGRAERVLLLEAKVGDLTEENKGLSNLNGKLMILNEELTRHKNVLLKNFEEAAKAKENLISEREELHNEIEKLRRDQVDNVGIIEKLRQNIEKDIATVRSKRKE</sequence>
<reference evidence="2" key="1">
    <citation type="journal article" date="2012" name="Nat. Biotechnol.">
        <title>Reference genome sequence of the model plant Setaria.</title>
        <authorList>
            <person name="Bennetzen J.L."/>
            <person name="Schmutz J."/>
            <person name="Wang H."/>
            <person name="Percifield R."/>
            <person name="Hawkins J."/>
            <person name="Pontaroli A.C."/>
            <person name="Estep M."/>
            <person name="Feng L."/>
            <person name="Vaughn J.N."/>
            <person name="Grimwood J."/>
            <person name="Jenkins J."/>
            <person name="Barry K."/>
            <person name="Lindquist E."/>
            <person name="Hellsten U."/>
            <person name="Deshpande S."/>
            <person name="Wang X."/>
            <person name="Wu X."/>
            <person name="Mitros T."/>
            <person name="Triplett J."/>
            <person name="Yang X."/>
            <person name="Ye C.Y."/>
            <person name="Mauro-Herrera M."/>
            <person name="Wang L."/>
            <person name="Li P."/>
            <person name="Sharma M."/>
            <person name="Sharma R."/>
            <person name="Ronald P.C."/>
            <person name="Panaud O."/>
            <person name="Kellogg E.A."/>
            <person name="Brutnell T.P."/>
            <person name="Doust A.N."/>
            <person name="Tuskan G.A."/>
            <person name="Rokhsar D."/>
            <person name="Devos K.M."/>
        </authorList>
    </citation>
    <scope>NUCLEOTIDE SEQUENCE [LARGE SCALE GENOMIC DNA]</scope>
    <source>
        <strain evidence="2">Yugu1</strain>
    </source>
</reference>
<proteinExistence type="predicted"/>
<organism evidence="2">
    <name type="scientific">Setaria italica</name>
    <name type="common">Foxtail millet</name>
    <name type="synonym">Panicum italicum</name>
    <dbReference type="NCBI Taxonomy" id="4555"/>
    <lineage>
        <taxon>Eukaryota</taxon>
        <taxon>Viridiplantae</taxon>
        <taxon>Streptophyta</taxon>
        <taxon>Embryophyta</taxon>
        <taxon>Tracheophyta</taxon>
        <taxon>Spermatophyta</taxon>
        <taxon>Magnoliopsida</taxon>
        <taxon>Liliopsida</taxon>
        <taxon>Poales</taxon>
        <taxon>Poaceae</taxon>
        <taxon>PACMAD clade</taxon>
        <taxon>Panicoideae</taxon>
        <taxon>Panicodae</taxon>
        <taxon>Paniceae</taxon>
        <taxon>Cenchrinae</taxon>
        <taxon>Setaria</taxon>
    </lineage>
</organism>
<dbReference type="OrthoDB" id="10599119at2759"/>
<keyword evidence="1" id="KW-0175">Coiled coil</keyword>
<dbReference type="AlphaFoldDB" id="A0A368Q009"/>
<accession>A0A368Q009</accession>
<name>A0A368Q009_SETIT</name>
<evidence type="ECO:0000313" key="2">
    <source>
        <dbReference type="EMBL" id="RCV11183.1"/>
    </source>
</evidence>
<protein>
    <submittedName>
        <fullName evidence="2">Uncharacterized protein</fullName>
    </submittedName>
</protein>
<feature type="coiled-coil region" evidence="1">
    <location>
        <begin position="166"/>
        <end position="246"/>
    </location>
</feature>
<gene>
    <name evidence="2" type="ORF">SETIT_2G166500v2</name>
</gene>
<evidence type="ECO:0000256" key="1">
    <source>
        <dbReference type="SAM" id="Coils"/>
    </source>
</evidence>